<evidence type="ECO:0000259" key="2">
    <source>
        <dbReference type="Pfam" id="PF01266"/>
    </source>
</evidence>
<accession>A0A432YU22</accession>
<dbReference type="SUPFAM" id="SSF51905">
    <property type="entry name" value="FAD/NAD(P)-binding domain"/>
    <property type="match status" value="1"/>
</dbReference>
<dbReference type="PANTHER" id="PTHR13847:SF281">
    <property type="entry name" value="FAD DEPENDENT OXIDOREDUCTASE DOMAIN-CONTAINING PROTEIN"/>
    <property type="match status" value="1"/>
</dbReference>
<proteinExistence type="predicted"/>
<evidence type="ECO:0000313" key="4">
    <source>
        <dbReference type="Proteomes" id="UP000288361"/>
    </source>
</evidence>
<feature type="domain" description="FAD dependent oxidoreductase" evidence="2">
    <location>
        <begin position="40"/>
        <end position="398"/>
    </location>
</feature>
<dbReference type="InterPro" id="IPR036188">
    <property type="entry name" value="FAD/NAD-bd_sf"/>
</dbReference>
<dbReference type="InterPro" id="IPR006076">
    <property type="entry name" value="FAD-dep_OxRdtase"/>
</dbReference>
<comment type="caution">
    <text evidence="3">The sequence shown here is derived from an EMBL/GenBank/DDBJ whole genome shotgun (WGS) entry which is preliminary data.</text>
</comment>
<keyword evidence="1" id="KW-0560">Oxidoreductase</keyword>
<dbReference type="Pfam" id="PF01266">
    <property type="entry name" value="DAO"/>
    <property type="match status" value="1"/>
</dbReference>
<dbReference type="Proteomes" id="UP000288361">
    <property type="component" value="Unassembled WGS sequence"/>
</dbReference>
<gene>
    <name evidence="3" type="ORF">CWI73_05970</name>
</gene>
<dbReference type="Gene3D" id="3.50.50.60">
    <property type="entry name" value="FAD/NAD(P)-binding domain"/>
    <property type="match status" value="1"/>
</dbReference>
<dbReference type="GO" id="GO:0016491">
    <property type="term" value="F:oxidoreductase activity"/>
    <property type="evidence" value="ECO:0007669"/>
    <property type="project" value="UniProtKB-KW"/>
</dbReference>
<dbReference type="AlphaFoldDB" id="A0A432YU22"/>
<dbReference type="PANTHER" id="PTHR13847">
    <property type="entry name" value="SARCOSINE DEHYDROGENASE-RELATED"/>
    <property type="match status" value="1"/>
</dbReference>
<evidence type="ECO:0000256" key="1">
    <source>
        <dbReference type="ARBA" id="ARBA00023002"/>
    </source>
</evidence>
<dbReference type="GO" id="GO:0005737">
    <property type="term" value="C:cytoplasm"/>
    <property type="evidence" value="ECO:0007669"/>
    <property type="project" value="TreeGrafter"/>
</dbReference>
<organism evidence="3 4">
    <name type="scientific">Idiomarina piscisalsi</name>
    <dbReference type="NCBI Taxonomy" id="1096243"/>
    <lineage>
        <taxon>Bacteria</taxon>
        <taxon>Pseudomonadati</taxon>
        <taxon>Pseudomonadota</taxon>
        <taxon>Gammaproteobacteria</taxon>
        <taxon>Alteromonadales</taxon>
        <taxon>Idiomarinaceae</taxon>
        <taxon>Idiomarina</taxon>
    </lineage>
</organism>
<dbReference type="Gene3D" id="3.30.9.10">
    <property type="entry name" value="D-Amino Acid Oxidase, subunit A, domain 2"/>
    <property type="match status" value="1"/>
</dbReference>
<name>A0A432YU22_9GAMM</name>
<dbReference type="RefSeq" id="WP_126751959.1">
    <property type="nucleotide sequence ID" value="NZ_JBHUMT010000013.1"/>
</dbReference>
<dbReference type="EMBL" id="PIQA01000003">
    <property type="protein sequence ID" value="RUO66822.1"/>
    <property type="molecule type" value="Genomic_DNA"/>
</dbReference>
<protein>
    <submittedName>
        <fullName evidence="3">FAD-binding oxidoreductase</fullName>
    </submittedName>
</protein>
<sequence length="439" mass="48147">MYDPLVNAPPGPHDAPGASYWQLHTQAEFPQCTDTPEDVDFAVIGGGYTGLNAARTLAENGHSVAVFEANNLAWGCSSRNAGFVMKSTGRLGLSAWAERFGEDVAKGIAQEHGLGLRLIEKTIEECPEHCQRQSGGYIKVAHKLASVTPLQQQYDSLRQFEQPVEWLDNSALSQVIDSPQAHAALRFTDCFAVNPLLLAAATARRAAKAGAQLVEHCPVTSAASLGKKGVYLETAKGNVRARKLLVCSNGYTSQQLLPKLASCSLPVLSSIITTPPLSQEQADSIRLSPEYAIMDTRILKYYFRLLPDNRLLFGGRGAIQGKNAEDPVFAKRLLKAMHQTFPQLKGITQWDNFWSGWVSVSLDDYPRVGKFSDNIYASMGYCGAGVSFSALAGQRLAECAMGAALPKLPYYQSQLKPFPLPKFRRLAQWLYYHYGRLLD</sequence>
<evidence type="ECO:0000313" key="3">
    <source>
        <dbReference type="EMBL" id="RUO66822.1"/>
    </source>
</evidence>
<reference evidence="3 4" key="1">
    <citation type="journal article" date="2011" name="Front. Microbiol.">
        <title>Genomic signatures of strain selection and enhancement in Bacillus atrophaeus var. globigii, a historical biowarfare simulant.</title>
        <authorList>
            <person name="Gibbons H.S."/>
            <person name="Broomall S.M."/>
            <person name="McNew L.A."/>
            <person name="Daligault H."/>
            <person name="Chapman C."/>
            <person name="Bruce D."/>
            <person name="Karavis M."/>
            <person name="Krepps M."/>
            <person name="McGregor P.A."/>
            <person name="Hong C."/>
            <person name="Park K.H."/>
            <person name="Akmal A."/>
            <person name="Feldman A."/>
            <person name="Lin J.S."/>
            <person name="Chang W.E."/>
            <person name="Higgs B.W."/>
            <person name="Demirev P."/>
            <person name="Lindquist J."/>
            <person name="Liem A."/>
            <person name="Fochler E."/>
            <person name="Read T.D."/>
            <person name="Tapia R."/>
            <person name="Johnson S."/>
            <person name="Bishop-Lilly K.A."/>
            <person name="Detter C."/>
            <person name="Han C."/>
            <person name="Sozhamannan S."/>
            <person name="Rosenzweig C.N."/>
            <person name="Skowronski E.W."/>
        </authorList>
    </citation>
    <scope>NUCLEOTIDE SEQUENCE [LARGE SCALE GENOMIC DNA]</scope>
    <source>
        <strain evidence="3 4">TPS4-2</strain>
    </source>
</reference>